<dbReference type="GO" id="GO:0003677">
    <property type="term" value="F:DNA binding"/>
    <property type="evidence" value="ECO:0007669"/>
    <property type="project" value="UniProtKB-KW"/>
</dbReference>
<comment type="caution">
    <text evidence="3">The sequence shown here is derived from an EMBL/GenBank/DDBJ whole genome shotgun (WGS) entry which is preliminary data.</text>
</comment>
<dbReference type="Gene3D" id="1.10.260.40">
    <property type="entry name" value="lambda repressor-like DNA-binding domains"/>
    <property type="match status" value="1"/>
</dbReference>
<dbReference type="CDD" id="cd00093">
    <property type="entry name" value="HTH_XRE"/>
    <property type="match status" value="1"/>
</dbReference>
<dbReference type="AlphaFoldDB" id="A0AAP8FZW1"/>
<sequence length="68" mass="8153">MKIKELRVERGLTKVQLAKELGVNKRTILRWEQDMMCMSLKYAVRLAKFFEISLDELVEAIVYIERDY</sequence>
<dbReference type="PROSITE" id="PS50943">
    <property type="entry name" value="HTH_CROC1"/>
    <property type="match status" value="1"/>
</dbReference>
<keyword evidence="1" id="KW-0238">DNA-binding</keyword>
<dbReference type="Pfam" id="PF01381">
    <property type="entry name" value="HTH_3"/>
    <property type="match status" value="1"/>
</dbReference>
<evidence type="ECO:0000256" key="1">
    <source>
        <dbReference type="ARBA" id="ARBA00023125"/>
    </source>
</evidence>
<dbReference type="PANTHER" id="PTHR46558:SF4">
    <property type="entry name" value="DNA-BIDING PHAGE PROTEIN"/>
    <property type="match status" value="1"/>
</dbReference>
<proteinExistence type="predicted"/>
<dbReference type="InterPro" id="IPR010982">
    <property type="entry name" value="Lambda_DNA-bd_dom_sf"/>
</dbReference>
<dbReference type="EMBL" id="PEBN01000010">
    <property type="protein sequence ID" value="PHV58605.1"/>
    <property type="molecule type" value="Genomic_DNA"/>
</dbReference>
<dbReference type="RefSeq" id="WP_084830854.1">
    <property type="nucleotide sequence ID" value="NZ_PEBN01000010.1"/>
</dbReference>
<dbReference type="PANTHER" id="PTHR46558">
    <property type="entry name" value="TRACRIPTIONAL REGULATORY PROTEIN-RELATED-RELATED"/>
    <property type="match status" value="1"/>
</dbReference>
<dbReference type="SMART" id="SM00530">
    <property type="entry name" value="HTH_XRE"/>
    <property type="match status" value="1"/>
</dbReference>
<protein>
    <submittedName>
        <fullName evidence="3">XRE family transcriptional regulator</fullName>
    </submittedName>
</protein>
<reference evidence="3 4" key="1">
    <citation type="submission" date="2017-10" db="EMBL/GenBank/DDBJ databases">
        <title>Whole-genome sequence of three Streptococcus macedonicus strains isolated from Italian cheeses of the Veneto region.</title>
        <authorList>
            <person name="Treu L."/>
            <person name="De Diego-Diaz B."/>
            <person name="Papadimitriou K."/>
            <person name="Tsakalidou E."/>
            <person name="Corich V."/>
            <person name="Giacomini A."/>
        </authorList>
    </citation>
    <scope>NUCLEOTIDE SEQUENCE [LARGE SCALE GENOMIC DNA]</scope>
    <source>
        <strain evidence="3 4">19AS</strain>
    </source>
</reference>
<evidence type="ECO:0000313" key="3">
    <source>
        <dbReference type="EMBL" id="PHV58605.1"/>
    </source>
</evidence>
<feature type="domain" description="HTH cro/C1-type" evidence="2">
    <location>
        <begin position="3"/>
        <end position="57"/>
    </location>
</feature>
<organism evidence="3 4">
    <name type="scientific">Streptococcus macedonicus</name>
    <name type="common">Streptococcus gallolyticus macedonicus</name>
    <dbReference type="NCBI Taxonomy" id="59310"/>
    <lineage>
        <taxon>Bacteria</taxon>
        <taxon>Bacillati</taxon>
        <taxon>Bacillota</taxon>
        <taxon>Bacilli</taxon>
        <taxon>Lactobacillales</taxon>
        <taxon>Streptococcaceae</taxon>
        <taxon>Streptococcus</taxon>
    </lineage>
</organism>
<dbReference type="InterPro" id="IPR001387">
    <property type="entry name" value="Cro/C1-type_HTH"/>
</dbReference>
<evidence type="ECO:0000259" key="2">
    <source>
        <dbReference type="PROSITE" id="PS50943"/>
    </source>
</evidence>
<accession>A0AAP8FZW1</accession>
<name>A0AAP8FZW1_STRMC</name>
<evidence type="ECO:0000313" key="4">
    <source>
        <dbReference type="Proteomes" id="UP000221763"/>
    </source>
</evidence>
<gene>
    <name evidence="3" type="ORF">CS009_01880</name>
</gene>
<dbReference type="SUPFAM" id="SSF47413">
    <property type="entry name" value="lambda repressor-like DNA-binding domains"/>
    <property type="match status" value="1"/>
</dbReference>
<dbReference type="Proteomes" id="UP000221763">
    <property type="component" value="Unassembled WGS sequence"/>
</dbReference>